<proteinExistence type="predicted"/>
<keyword evidence="1" id="KW-0648">Protein biosynthesis</keyword>
<evidence type="ECO:0000313" key="2">
    <source>
        <dbReference type="EnsemblPlants" id="AES62478"/>
    </source>
</evidence>
<gene>
    <name evidence="1" type="ordered locus">MTR_1g100300</name>
</gene>
<name>G7IEP5_MEDTR</name>
<keyword evidence="1" id="KW-0251">Elongation factor</keyword>
<evidence type="ECO:0000313" key="1">
    <source>
        <dbReference type="EMBL" id="AES62478.1"/>
    </source>
</evidence>
<dbReference type="Proteomes" id="UP000002051">
    <property type="component" value="Unassembled WGS sequence"/>
</dbReference>
<dbReference type="EMBL" id="CM001217">
    <property type="protein sequence ID" value="AES62478.1"/>
    <property type="molecule type" value="Genomic_DNA"/>
</dbReference>
<accession>G7IEP5</accession>
<organism evidence="1 3">
    <name type="scientific">Medicago truncatula</name>
    <name type="common">Barrel medic</name>
    <name type="synonym">Medicago tribuloides</name>
    <dbReference type="NCBI Taxonomy" id="3880"/>
    <lineage>
        <taxon>Eukaryota</taxon>
        <taxon>Viridiplantae</taxon>
        <taxon>Streptophyta</taxon>
        <taxon>Embryophyta</taxon>
        <taxon>Tracheophyta</taxon>
        <taxon>Spermatophyta</taxon>
        <taxon>Magnoliopsida</taxon>
        <taxon>eudicotyledons</taxon>
        <taxon>Gunneridae</taxon>
        <taxon>Pentapetalae</taxon>
        <taxon>rosids</taxon>
        <taxon>fabids</taxon>
        <taxon>Fabales</taxon>
        <taxon>Fabaceae</taxon>
        <taxon>Papilionoideae</taxon>
        <taxon>50 kb inversion clade</taxon>
        <taxon>NPAAA clade</taxon>
        <taxon>Hologalegina</taxon>
        <taxon>IRL clade</taxon>
        <taxon>Trifolieae</taxon>
        <taxon>Medicago</taxon>
    </lineage>
</organism>
<reference evidence="2" key="3">
    <citation type="submission" date="2015-04" db="UniProtKB">
        <authorList>
            <consortium name="EnsemblPlants"/>
        </authorList>
    </citation>
    <scope>IDENTIFICATION</scope>
    <source>
        <strain evidence="2">cv. Jemalong A17</strain>
    </source>
</reference>
<dbReference type="HOGENOM" id="CLU_3071669_0_0_1"/>
<dbReference type="AlphaFoldDB" id="G7IEP5"/>
<dbReference type="EnsemblPlants" id="AES62478">
    <property type="protein sequence ID" value="AES62478"/>
    <property type="gene ID" value="MTR_1g100300"/>
</dbReference>
<protein>
    <submittedName>
        <fullName evidence="1">Rubber elongation factor protein, putative</fullName>
    </submittedName>
</protein>
<sequence>MLMFSVILTWSNLSSKVNQLPLFPNVANVVLPKAAYCSEFDCRKPWRVKLIVD</sequence>
<dbReference type="PaxDb" id="3880-AES62478"/>
<reference evidence="1 3" key="1">
    <citation type="journal article" date="2011" name="Nature">
        <title>The Medicago genome provides insight into the evolution of rhizobial symbioses.</title>
        <authorList>
            <person name="Young N.D."/>
            <person name="Debelle F."/>
            <person name="Oldroyd G.E."/>
            <person name="Geurts R."/>
            <person name="Cannon S.B."/>
            <person name="Udvardi M.K."/>
            <person name="Benedito V.A."/>
            <person name="Mayer K.F."/>
            <person name="Gouzy J."/>
            <person name="Schoof H."/>
            <person name="Van de Peer Y."/>
            <person name="Proost S."/>
            <person name="Cook D.R."/>
            <person name="Meyers B.C."/>
            <person name="Spannagl M."/>
            <person name="Cheung F."/>
            <person name="De Mita S."/>
            <person name="Krishnakumar V."/>
            <person name="Gundlach H."/>
            <person name="Zhou S."/>
            <person name="Mudge J."/>
            <person name="Bharti A.K."/>
            <person name="Murray J.D."/>
            <person name="Naoumkina M.A."/>
            <person name="Rosen B."/>
            <person name="Silverstein K.A."/>
            <person name="Tang H."/>
            <person name="Rombauts S."/>
            <person name="Zhao P.X."/>
            <person name="Zhou P."/>
            <person name="Barbe V."/>
            <person name="Bardou P."/>
            <person name="Bechner M."/>
            <person name="Bellec A."/>
            <person name="Berger A."/>
            <person name="Berges H."/>
            <person name="Bidwell S."/>
            <person name="Bisseling T."/>
            <person name="Choisne N."/>
            <person name="Couloux A."/>
            <person name="Denny R."/>
            <person name="Deshpande S."/>
            <person name="Dai X."/>
            <person name="Doyle J.J."/>
            <person name="Dudez A.M."/>
            <person name="Farmer A.D."/>
            <person name="Fouteau S."/>
            <person name="Franken C."/>
            <person name="Gibelin C."/>
            <person name="Gish J."/>
            <person name="Goldstein S."/>
            <person name="Gonzalez A.J."/>
            <person name="Green P.J."/>
            <person name="Hallab A."/>
            <person name="Hartog M."/>
            <person name="Hua A."/>
            <person name="Humphray S.J."/>
            <person name="Jeong D.H."/>
            <person name="Jing Y."/>
            <person name="Jocker A."/>
            <person name="Kenton S.M."/>
            <person name="Kim D.J."/>
            <person name="Klee K."/>
            <person name="Lai H."/>
            <person name="Lang C."/>
            <person name="Lin S."/>
            <person name="Macmil S.L."/>
            <person name="Magdelenat G."/>
            <person name="Matthews L."/>
            <person name="McCorrison J."/>
            <person name="Monaghan E.L."/>
            <person name="Mun J.H."/>
            <person name="Najar F.Z."/>
            <person name="Nicholson C."/>
            <person name="Noirot C."/>
            <person name="O'Bleness M."/>
            <person name="Paule C.R."/>
            <person name="Poulain J."/>
            <person name="Prion F."/>
            <person name="Qin B."/>
            <person name="Qu C."/>
            <person name="Retzel E.F."/>
            <person name="Riddle C."/>
            <person name="Sallet E."/>
            <person name="Samain S."/>
            <person name="Samson N."/>
            <person name="Sanders I."/>
            <person name="Saurat O."/>
            <person name="Scarpelli C."/>
            <person name="Schiex T."/>
            <person name="Segurens B."/>
            <person name="Severin A.J."/>
            <person name="Sherrier D.J."/>
            <person name="Shi R."/>
            <person name="Sims S."/>
            <person name="Singer S.R."/>
            <person name="Sinharoy S."/>
            <person name="Sterck L."/>
            <person name="Viollet A."/>
            <person name="Wang B.B."/>
            <person name="Wang K."/>
            <person name="Wang M."/>
            <person name="Wang X."/>
            <person name="Warfsmann J."/>
            <person name="Weissenbach J."/>
            <person name="White D.D."/>
            <person name="White J.D."/>
            <person name="Wiley G.B."/>
            <person name="Wincker P."/>
            <person name="Xing Y."/>
            <person name="Yang L."/>
            <person name="Yao Z."/>
            <person name="Ying F."/>
            <person name="Zhai J."/>
            <person name="Zhou L."/>
            <person name="Zuber A."/>
            <person name="Denarie J."/>
            <person name="Dixon R.A."/>
            <person name="May G.D."/>
            <person name="Schwartz D.C."/>
            <person name="Rogers J."/>
            <person name="Quetier F."/>
            <person name="Town C.D."/>
            <person name="Roe B.A."/>
        </authorList>
    </citation>
    <scope>NUCLEOTIDE SEQUENCE [LARGE SCALE GENOMIC DNA]</scope>
    <source>
        <strain evidence="1">A17</strain>
        <strain evidence="2 3">cv. Jemalong A17</strain>
    </source>
</reference>
<evidence type="ECO:0000313" key="3">
    <source>
        <dbReference type="Proteomes" id="UP000002051"/>
    </source>
</evidence>
<reference evidence="1 3" key="2">
    <citation type="journal article" date="2014" name="BMC Genomics">
        <title>An improved genome release (version Mt4.0) for the model legume Medicago truncatula.</title>
        <authorList>
            <person name="Tang H."/>
            <person name="Krishnakumar V."/>
            <person name="Bidwell S."/>
            <person name="Rosen B."/>
            <person name="Chan A."/>
            <person name="Zhou S."/>
            <person name="Gentzbittel L."/>
            <person name="Childs K.L."/>
            <person name="Yandell M."/>
            <person name="Gundlach H."/>
            <person name="Mayer K.F."/>
            <person name="Schwartz D.C."/>
            <person name="Town C.D."/>
        </authorList>
    </citation>
    <scope>GENOME REANNOTATION</scope>
    <source>
        <strain evidence="2 3">cv. Jemalong A17</strain>
    </source>
</reference>
<dbReference type="GO" id="GO:0003746">
    <property type="term" value="F:translation elongation factor activity"/>
    <property type="evidence" value="ECO:0007669"/>
    <property type="project" value="UniProtKB-KW"/>
</dbReference>
<keyword evidence="3" id="KW-1185">Reference proteome</keyword>